<gene>
    <name evidence="9" type="ORF">IWQ62_003788</name>
</gene>
<evidence type="ECO:0000256" key="1">
    <source>
        <dbReference type="ARBA" id="ARBA00004141"/>
    </source>
</evidence>
<accession>A0A9W8E2L2</accession>
<keyword evidence="10" id="KW-1185">Reference proteome</keyword>
<feature type="region of interest" description="Disordered" evidence="5">
    <location>
        <begin position="102"/>
        <end position="155"/>
    </location>
</feature>
<evidence type="ECO:0000256" key="6">
    <source>
        <dbReference type="SAM" id="Phobius"/>
    </source>
</evidence>
<feature type="compositionally biased region" description="Polar residues" evidence="5">
    <location>
        <begin position="371"/>
        <end position="383"/>
    </location>
</feature>
<feature type="region of interest" description="Disordered" evidence="5">
    <location>
        <begin position="1414"/>
        <end position="1437"/>
    </location>
</feature>
<dbReference type="GO" id="GO:0015743">
    <property type="term" value="P:malate transport"/>
    <property type="evidence" value="ECO:0007669"/>
    <property type="project" value="InterPro"/>
</dbReference>
<feature type="transmembrane region" description="Helical" evidence="6">
    <location>
        <begin position="790"/>
        <end position="808"/>
    </location>
</feature>
<feature type="compositionally biased region" description="Basic and acidic residues" evidence="5">
    <location>
        <begin position="581"/>
        <end position="591"/>
    </location>
</feature>
<feature type="compositionally biased region" description="Polar residues" evidence="5">
    <location>
        <begin position="605"/>
        <end position="627"/>
    </location>
</feature>
<dbReference type="OrthoDB" id="68611at2759"/>
<feature type="transmembrane region" description="Helical" evidence="6">
    <location>
        <begin position="820"/>
        <end position="836"/>
    </location>
</feature>
<evidence type="ECO:0000256" key="4">
    <source>
        <dbReference type="ARBA" id="ARBA00023136"/>
    </source>
</evidence>
<evidence type="ECO:0000313" key="10">
    <source>
        <dbReference type="Proteomes" id="UP001150925"/>
    </source>
</evidence>
<feature type="region of interest" description="Disordered" evidence="5">
    <location>
        <begin position="567"/>
        <end position="704"/>
    </location>
</feature>
<keyword evidence="2 6" id="KW-0812">Transmembrane</keyword>
<evidence type="ECO:0000259" key="8">
    <source>
        <dbReference type="Pfam" id="PF13515"/>
    </source>
</evidence>
<evidence type="ECO:0000256" key="3">
    <source>
        <dbReference type="ARBA" id="ARBA00022989"/>
    </source>
</evidence>
<reference evidence="9" key="1">
    <citation type="submission" date="2022-07" db="EMBL/GenBank/DDBJ databases">
        <title>Phylogenomic reconstructions and comparative analyses of Kickxellomycotina fungi.</title>
        <authorList>
            <person name="Reynolds N.K."/>
            <person name="Stajich J.E."/>
            <person name="Barry K."/>
            <person name="Grigoriev I.V."/>
            <person name="Crous P."/>
            <person name="Smith M.E."/>
        </authorList>
    </citation>
    <scope>NUCLEOTIDE SEQUENCE</scope>
    <source>
        <strain evidence="9">RSA 1196</strain>
    </source>
</reference>
<feature type="transmembrane region" description="Helical" evidence="6">
    <location>
        <begin position="842"/>
        <end position="862"/>
    </location>
</feature>
<feature type="transmembrane region" description="Helical" evidence="6">
    <location>
        <begin position="926"/>
        <end position="944"/>
    </location>
</feature>
<protein>
    <recommendedName>
        <fullName evidence="11">DUF2421 domain-containing protein</fullName>
    </recommendedName>
</protein>
<feature type="region of interest" description="Disordered" evidence="5">
    <location>
        <begin position="1070"/>
        <end position="1105"/>
    </location>
</feature>
<feature type="transmembrane region" description="Helical" evidence="6">
    <location>
        <begin position="893"/>
        <end position="914"/>
    </location>
</feature>
<organism evidence="9 10">
    <name type="scientific">Dispira parvispora</name>
    <dbReference type="NCBI Taxonomy" id="1520584"/>
    <lineage>
        <taxon>Eukaryota</taxon>
        <taxon>Fungi</taxon>
        <taxon>Fungi incertae sedis</taxon>
        <taxon>Zoopagomycota</taxon>
        <taxon>Kickxellomycotina</taxon>
        <taxon>Dimargaritomycetes</taxon>
        <taxon>Dimargaritales</taxon>
        <taxon>Dimargaritaceae</taxon>
        <taxon>Dispira</taxon>
    </lineage>
</organism>
<evidence type="ECO:0000313" key="9">
    <source>
        <dbReference type="EMBL" id="KAJ1961662.1"/>
    </source>
</evidence>
<evidence type="ECO:0000256" key="2">
    <source>
        <dbReference type="ARBA" id="ARBA00022692"/>
    </source>
</evidence>
<dbReference type="InterPro" id="IPR052430">
    <property type="entry name" value="IVT-Associated"/>
</dbReference>
<dbReference type="EMBL" id="JANBPY010001091">
    <property type="protein sequence ID" value="KAJ1961662.1"/>
    <property type="molecule type" value="Genomic_DNA"/>
</dbReference>
<dbReference type="InterPro" id="IPR018820">
    <property type="entry name" value="BRE4-related_DUF2421"/>
</dbReference>
<dbReference type="PANTHER" id="PTHR47804">
    <property type="entry name" value="60S RIBOSOMAL PROTEIN L19"/>
    <property type="match status" value="1"/>
</dbReference>
<feature type="compositionally biased region" description="Polar residues" evidence="5">
    <location>
        <begin position="1072"/>
        <end position="1092"/>
    </location>
</feature>
<feature type="compositionally biased region" description="Polar residues" evidence="5">
    <location>
        <begin position="666"/>
        <end position="687"/>
    </location>
</feature>
<feature type="region of interest" description="Disordered" evidence="5">
    <location>
        <begin position="291"/>
        <end position="342"/>
    </location>
</feature>
<sequence length="1560" mass="174639">QFIAGSMLDKTTKAFLLQNPPERQSPKEVSDQMAQVRAAIAKLKQAALEAKYEISYAHHAPEDFSSIRQTLQKIAEHLGSMSLSVQNERFLMRVENGLSGLAAPRSSMDADNGNLGTASQPGERHPSVEVPPPVNNPSASSLHPSAISHNPSHQRLHPNLLRDRAAGQYSLRSLPSHRSATETTHTVPKEVENADQDMFLKLLHTFSPSIHELCFLSELILDRCVYQFTENCRQLRESTAMIRTISELPDDLFIQGRSRIESEYKIPFATGGWRLSFSNLVRRIMGLRPLIPANTNQGSKGDGDGGGKSTQPLDHLAIPVHDSARNPLPSTRTDGTTEFSHLSGLTSNQTLSIPSYRRLSDLFQPIDEESTSISAQESPTDQNDGTDREKSPHHSPGKRPDAYSPPSPNDQSRPASPDRLSSSTENMNLDDFLVKTRQAIERFDNLKTSTMREIYRKVTSIDEDSDSEDFEYGIHHFQHIPSLDEPREEAFLIFFFIFSLREVSLLLIRLVEQVKELEKTRTRSKRLLLRWNNDIRKLFRDFKQWSRQTVSKATHFPRIMEKMDQHLSPRYLARRKAKKIPRSEAKDKEFGKLPTQRTSVHRRTNANPSTGTQNLRPSSGTDRSYQGYQPVRRPESTGHLGDHVAISGVGGAVDMTSQPRRIGTLRNPQRRSTNTQPNFDRSPTIVMQDSGDEESSDENDLAGGLDNDVFHPINEILVPQNGVFPRGDHRLAPQTRLGPVIISEDEGESDDGQGKYRKRQRHRITWSYCWEKFLYFIWQVWQWFKTYPVVYALKVSLTISLVNMIFYFDHSMDFANTQRVQWLSISILIVMNPTVGGTLTMAIYRTCGVAFVCTFALITWYVSQGNAYGIFFLSMLVASISFYVILFKPFATVGYILIILYMISVFGIYTGFLPTENILTIVYKRLWTVMAGIIITTIVNIVVWPRTARVELRKLIAMCLDNLGLIHSHIVAKLVTHPLLNPENHFFKMYLEHAQLLNQESPESPTTNSPEEEPLQRNRFISLLGASTLQVKDMSDRSGHPLHVLRHQVLQSREGNANPAETSDTFAHDVAHQQQDTSPGLNPPVSSANSLQPPTPGPESDAVRGGWTSDLLAQVGYPFASFPPPEPILASHQRLNSQLRKMLRNFQDLLSRTNAMYKDAQVEPRLQGHFAAKTYGEILKRLQNVVDRFISMTVTVNYISPTVHEAIITPFNYHGRRDVTAAILINLYALASALRTKTPLPPYLPSARAARKRLITRIRLYLAHSLHRRVEEEYPDVTLSQYRLPNGEGPDNLTFDNALPPKAQRGPYPPRPESPPTTTAPAVNESIGAALAKPTVVIPARESLPKGFRHFSDSQLGRVAATPIDGPGPSDHHKRYSTAVDTDVGNASKEGAAERHHPFQKYVPLQHSLLVASPSTPSAYHPQLPSPDNTHNHGGEEEDLGLMMRCTSTPARMDAAAGHGKVVGEETSHASNLPPNSALGEDTQRQGAFQPAAISPLVSPKLEPSSTVSGSQPLLHTFYWYAYSAALEEVIEELENLVVLVKEVVGEKDLVAGLIDGMDW</sequence>
<feature type="compositionally biased region" description="Polar residues" evidence="5">
    <location>
        <begin position="328"/>
        <end position="342"/>
    </location>
</feature>
<feature type="non-terminal residue" evidence="9">
    <location>
        <position position="1"/>
    </location>
</feature>
<evidence type="ECO:0000259" key="7">
    <source>
        <dbReference type="Pfam" id="PF10334"/>
    </source>
</evidence>
<dbReference type="PANTHER" id="PTHR47804:SF3">
    <property type="entry name" value="PROTEIN BRE4"/>
    <property type="match status" value="1"/>
</dbReference>
<evidence type="ECO:0000256" key="5">
    <source>
        <dbReference type="SAM" id="MobiDB-lite"/>
    </source>
</evidence>
<dbReference type="Proteomes" id="UP001150925">
    <property type="component" value="Unassembled WGS sequence"/>
</dbReference>
<name>A0A9W8E2L2_9FUNG</name>
<comment type="subcellular location">
    <subcellularLocation>
        <location evidence="1">Membrane</location>
        <topology evidence="1">Multi-pass membrane protein</topology>
    </subcellularLocation>
</comment>
<dbReference type="Pfam" id="PF10334">
    <property type="entry name" value="BRE4"/>
    <property type="match status" value="1"/>
</dbReference>
<feature type="region of interest" description="Disordered" evidence="5">
    <location>
        <begin position="1464"/>
        <end position="1486"/>
    </location>
</feature>
<feature type="domain" description="Integral membrane bound transporter" evidence="8">
    <location>
        <begin position="813"/>
        <end position="938"/>
    </location>
</feature>
<feature type="region of interest" description="Disordered" evidence="5">
    <location>
        <begin position="1281"/>
        <end position="1321"/>
    </location>
</feature>
<keyword evidence="3 6" id="KW-1133">Transmembrane helix</keyword>
<comment type="caution">
    <text evidence="9">The sequence shown here is derived from an EMBL/GenBank/DDBJ whole genome shotgun (WGS) entry which is preliminary data.</text>
</comment>
<dbReference type="GO" id="GO:0016020">
    <property type="term" value="C:membrane"/>
    <property type="evidence" value="ECO:0007669"/>
    <property type="project" value="UniProtKB-SubCell"/>
</dbReference>
<dbReference type="InterPro" id="IPR049453">
    <property type="entry name" value="Memb_transporter_dom"/>
</dbReference>
<keyword evidence="4 6" id="KW-0472">Membrane</keyword>
<dbReference type="Pfam" id="PF13515">
    <property type="entry name" value="FUSC_2"/>
    <property type="match status" value="1"/>
</dbReference>
<feature type="compositionally biased region" description="Polar residues" evidence="5">
    <location>
        <begin position="409"/>
        <end position="427"/>
    </location>
</feature>
<evidence type="ECO:0008006" key="11">
    <source>
        <dbReference type="Google" id="ProtNLM"/>
    </source>
</evidence>
<feature type="compositionally biased region" description="Basic and acidic residues" evidence="5">
    <location>
        <begin position="632"/>
        <end position="642"/>
    </location>
</feature>
<feature type="region of interest" description="Disordered" evidence="5">
    <location>
        <begin position="368"/>
        <end position="428"/>
    </location>
</feature>
<feature type="transmembrane region" description="Helical" evidence="6">
    <location>
        <begin position="869"/>
        <end position="887"/>
    </location>
</feature>
<proteinExistence type="predicted"/>
<feature type="domain" description="DUF2421" evidence="7">
    <location>
        <begin position="1134"/>
        <end position="1250"/>
    </location>
</feature>
<feature type="compositionally biased region" description="Acidic residues" evidence="5">
    <location>
        <begin position="690"/>
        <end position="700"/>
    </location>
</feature>